<evidence type="ECO:0000313" key="3">
    <source>
        <dbReference type="EMBL" id="MEF3834723.1"/>
    </source>
</evidence>
<organism evidence="3 4">
    <name type="scientific">Flavivirga spongiicola</name>
    <dbReference type="NCBI Taxonomy" id="421621"/>
    <lineage>
        <taxon>Bacteria</taxon>
        <taxon>Pseudomonadati</taxon>
        <taxon>Bacteroidota</taxon>
        <taxon>Flavobacteriia</taxon>
        <taxon>Flavobacteriales</taxon>
        <taxon>Flavobacteriaceae</taxon>
        <taxon>Flavivirga</taxon>
    </lineage>
</organism>
<dbReference type="PANTHER" id="PTHR42717:SF1">
    <property type="entry name" value="IMIDAZOLONEPROPIONASE AND RELATED AMIDOHYDROLASES"/>
    <property type="match status" value="1"/>
</dbReference>
<comment type="caution">
    <text evidence="3">The sequence shown here is derived from an EMBL/GenBank/DDBJ whole genome shotgun (WGS) entry which is preliminary data.</text>
</comment>
<dbReference type="InterPro" id="IPR020043">
    <property type="entry name" value="Deacetylase_Atu3266-like"/>
</dbReference>
<dbReference type="NCBIfam" id="NF006689">
    <property type="entry name" value="PRK09237.1"/>
    <property type="match status" value="1"/>
</dbReference>
<dbReference type="Gene3D" id="2.30.40.10">
    <property type="entry name" value="Urease, subunit C, domain 1"/>
    <property type="match status" value="1"/>
</dbReference>
<feature type="signal peptide" evidence="1">
    <location>
        <begin position="1"/>
        <end position="24"/>
    </location>
</feature>
<dbReference type="InterPro" id="IPR032466">
    <property type="entry name" value="Metal_Hydrolase"/>
</dbReference>
<evidence type="ECO:0000259" key="2">
    <source>
        <dbReference type="Pfam" id="PF01979"/>
    </source>
</evidence>
<evidence type="ECO:0000313" key="4">
    <source>
        <dbReference type="Proteomes" id="UP001337305"/>
    </source>
</evidence>
<dbReference type="InterPro" id="IPR011059">
    <property type="entry name" value="Metal-dep_hydrolase_composite"/>
</dbReference>
<keyword evidence="4" id="KW-1185">Reference proteome</keyword>
<evidence type="ECO:0000256" key="1">
    <source>
        <dbReference type="SAM" id="SignalP"/>
    </source>
</evidence>
<dbReference type="SUPFAM" id="SSF51556">
    <property type="entry name" value="Metallo-dependent hydrolases"/>
    <property type="match status" value="1"/>
</dbReference>
<feature type="domain" description="Amidohydrolase-related" evidence="2">
    <location>
        <begin position="303"/>
        <end position="370"/>
    </location>
</feature>
<dbReference type="Pfam" id="PF01979">
    <property type="entry name" value="Amidohydro_1"/>
    <property type="match status" value="1"/>
</dbReference>
<dbReference type="Proteomes" id="UP001337305">
    <property type="component" value="Unassembled WGS sequence"/>
</dbReference>
<dbReference type="EMBL" id="JAODOP010000004">
    <property type="protein sequence ID" value="MEF3834723.1"/>
    <property type="molecule type" value="Genomic_DNA"/>
</dbReference>
<reference evidence="3 4" key="1">
    <citation type="submission" date="2022-09" db="EMBL/GenBank/DDBJ databases">
        <title>Genome sequencing of Flavivirga sp. MEBiC05379.</title>
        <authorList>
            <person name="Oh H.-M."/>
            <person name="Kwon K.K."/>
            <person name="Park M.J."/>
            <person name="Yang S.-H."/>
        </authorList>
    </citation>
    <scope>NUCLEOTIDE SEQUENCE [LARGE SCALE GENOMIC DNA]</scope>
    <source>
        <strain evidence="3 4">MEBiC05379</strain>
    </source>
</reference>
<accession>A0ABU7XVI1</accession>
<dbReference type="RefSeq" id="WP_303307038.1">
    <property type="nucleotide sequence ID" value="NZ_JAODOP010000004.1"/>
</dbReference>
<name>A0ABU7XVI1_9FLAO</name>
<protein>
    <submittedName>
        <fullName evidence="3">Amidohydrolase/deacetylase family metallohydrolase</fullName>
    </submittedName>
</protein>
<dbReference type="PIRSF" id="PIRSF039004">
    <property type="entry name" value="ADE_EF_0837"/>
    <property type="match status" value="1"/>
</dbReference>
<gene>
    <name evidence="3" type="ORF">N1F79_16435</name>
</gene>
<dbReference type="InterPro" id="IPR006680">
    <property type="entry name" value="Amidohydro-rel"/>
</dbReference>
<sequence length="416" mass="45141">MIRLNKKNLLSVCVISLISSLALSQDYDILIKGGQLIDAKNNINSIMDIAIVDGKIAQISTNISKDRAKKTIDASGLLVSSGLLDIHGHNFFGTQPKAYLSNSFSSLPPDGFTFRSGVTTIVDVGGAGWKNFETFKEQTIDRSKTRVLSFLNIIGSGMKGGAIEQNITDMDPIATANKAKQYPGIIVGVKLAHYSGPFWEPTDLAVRAGTLANIPVMIDFGGSEPELNMKTLLMEKLRPGDIFTHCYAHIKGRTALVDEHGKVRPYVFEAQNKGVIFDVGHGGGSFIFSQAIPATQQGFWPNSISTDLHTGSMNGGMKDLTNIMSKFLNMGMPVNKILESVTWNPAQYIKRTDLGHLSVGAVADVTLLKLVEGDFGFVDTKGLRMSGSQKIICELTIRKGAIVWDLNGISSTLWNE</sequence>
<dbReference type="PANTHER" id="PTHR42717">
    <property type="entry name" value="DIHYDROOROTASE-RELATED"/>
    <property type="match status" value="1"/>
</dbReference>
<feature type="chain" id="PRO_5047024268" evidence="1">
    <location>
        <begin position="25"/>
        <end position="416"/>
    </location>
</feature>
<keyword evidence="1" id="KW-0732">Signal</keyword>
<dbReference type="Gene3D" id="3.20.20.140">
    <property type="entry name" value="Metal-dependent hydrolases"/>
    <property type="match status" value="1"/>
</dbReference>
<dbReference type="SUPFAM" id="SSF51338">
    <property type="entry name" value="Composite domain of metallo-dependent hydrolases"/>
    <property type="match status" value="1"/>
</dbReference>
<proteinExistence type="predicted"/>